<evidence type="ECO:0000256" key="1">
    <source>
        <dbReference type="SAM" id="MobiDB-lite"/>
    </source>
</evidence>
<dbReference type="InterPro" id="IPR006867">
    <property type="entry name" value="DUF632"/>
</dbReference>
<dbReference type="Pfam" id="PF04782">
    <property type="entry name" value="DUF632"/>
    <property type="match status" value="1"/>
</dbReference>
<sequence>MGCSTSKLDDEETVQLCKDRKSFIKQAVEQRRRLASGHIAYIQSLKRVSAALRDYIEGDEPREFLLDSFITPPFTPIKKTNPSFITISPKSLSSSTPIQSQPNSCLKVNYLRSGGEPAVLVEERPQSPENARVETYSPMHHFGIDGFFAMQSSPMSSSFFSYSPNNRPNIPPPSPQTSQWDFFWNPFSSLDYYGYGTRNSLDQTIMDDDIGGLRQVREEEGIPELEEETEQEESNYYKANVTEERAKVDLNCSEDEIDEDIDEGEDEEEETDSGTEIEHEVNGLQSHRARREMPSKAQVLGKMETTNQELEVGDQEANEETPGFTVYVNKRPTSMAEVVKDLENQFMIICNSANEVSALLEASRAQYASTSNEITAMKMLNPVALFRSASSRSSSSRFLVNSSSSKDEGYESSSEFSEEPCMYSGSHQSTLDRLYAWEKKLYEEVKSGEKVRISYEKKQKQLRNQDVKGDDPSAVHKTRAAIRDLYTQIKVSIHSVEAVSKRIETLRDEELQPQLLELAKGLARMWKVMAECHQSQKRTLDEAKLLLAGMPSKLDAKKHSSMSITEPQRVARSAANLETELRNWRDCFESWITSQRSYVHALTGWLLRCVQTDPDASKAPCSPRRSSGTLPIFGLCIQWSKFLDAIRERPVLDGLDFFAAGMGSVYAQQTREDSHRAPFGSKRFGSGLMDESDGNMKMVEVGQVEEVIMTAEKMAEVAIRVLCAGMSVAMSSMTEFAVASAEGYAALVKQWENTHDVAA</sequence>
<accession>A0A5N6R9X2</accession>
<gene>
    <name evidence="4" type="ORF">FH972_013432</name>
</gene>
<feature type="domain" description="DUF632" evidence="2">
    <location>
        <begin position="335"/>
        <end position="662"/>
    </location>
</feature>
<dbReference type="PANTHER" id="PTHR21450">
    <property type="entry name" value="PROTEIN ALTERED PHOSPHATE STARVATION RESPONSE 1"/>
    <property type="match status" value="1"/>
</dbReference>
<evidence type="ECO:0000259" key="3">
    <source>
        <dbReference type="Pfam" id="PF04783"/>
    </source>
</evidence>
<dbReference type="InterPro" id="IPR006868">
    <property type="entry name" value="DUF630"/>
</dbReference>
<dbReference type="EMBL" id="CM017325">
    <property type="protein sequence ID" value="KAE8056684.1"/>
    <property type="molecule type" value="Genomic_DNA"/>
</dbReference>
<keyword evidence="5" id="KW-1185">Reference proteome</keyword>
<reference evidence="4 5" key="1">
    <citation type="submission" date="2019-06" db="EMBL/GenBank/DDBJ databases">
        <title>A chromosomal-level reference genome of Carpinus fangiana (Coryloideae, Betulaceae).</title>
        <authorList>
            <person name="Yang X."/>
            <person name="Wang Z."/>
            <person name="Zhang L."/>
            <person name="Hao G."/>
            <person name="Liu J."/>
            <person name="Yang Y."/>
        </authorList>
    </citation>
    <scope>NUCLEOTIDE SEQUENCE [LARGE SCALE GENOMIC DNA]</scope>
    <source>
        <strain evidence="4">Cfa_2016G</strain>
        <tissue evidence="4">Leaf</tissue>
    </source>
</reference>
<feature type="compositionally biased region" description="Acidic residues" evidence="1">
    <location>
        <begin position="253"/>
        <end position="275"/>
    </location>
</feature>
<evidence type="ECO:0000259" key="2">
    <source>
        <dbReference type="Pfam" id="PF04782"/>
    </source>
</evidence>
<evidence type="ECO:0000313" key="4">
    <source>
        <dbReference type="EMBL" id="KAE8056684.1"/>
    </source>
</evidence>
<organism evidence="4 5">
    <name type="scientific">Carpinus fangiana</name>
    <dbReference type="NCBI Taxonomy" id="176857"/>
    <lineage>
        <taxon>Eukaryota</taxon>
        <taxon>Viridiplantae</taxon>
        <taxon>Streptophyta</taxon>
        <taxon>Embryophyta</taxon>
        <taxon>Tracheophyta</taxon>
        <taxon>Spermatophyta</taxon>
        <taxon>Magnoliopsida</taxon>
        <taxon>eudicotyledons</taxon>
        <taxon>Gunneridae</taxon>
        <taxon>Pentapetalae</taxon>
        <taxon>rosids</taxon>
        <taxon>fabids</taxon>
        <taxon>Fagales</taxon>
        <taxon>Betulaceae</taxon>
        <taxon>Carpinus</taxon>
    </lineage>
</organism>
<dbReference type="AlphaFoldDB" id="A0A5N6R9X2"/>
<evidence type="ECO:0008006" key="6">
    <source>
        <dbReference type="Google" id="ProtNLM"/>
    </source>
</evidence>
<proteinExistence type="predicted"/>
<name>A0A5N6R9X2_9ROSI</name>
<dbReference type="Pfam" id="PF04783">
    <property type="entry name" value="DUF630"/>
    <property type="match status" value="1"/>
</dbReference>
<protein>
    <recommendedName>
        <fullName evidence="6">DUF632 domain-containing protein</fullName>
    </recommendedName>
</protein>
<feature type="region of interest" description="Disordered" evidence="1">
    <location>
        <begin position="397"/>
        <end position="424"/>
    </location>
</feature>
<dbReference type="OrthoDB" id="663995at2759"/>
<feature type="domain" description="DUF630" evidence="3">
    <location>
        <begin position="1"/>
        <end position="59"/>
    </location>
</feature>
<dbReference type="PANTHER" id="PTHR21450:SF3">
    <property type="entry name" value="DUF630 FAMILY PROTEIN (DUF630 AND DUF632)"/>
    <property type="match status" value="1"/>
</dbReference>
<dbReference type="Proteomes" id="UP000327013">
    <property type="component" value="Chromosome 5"/>
</dbReference>
<feature type="region of interest" description="Disordered" evidence="1">
    <location>
        <begin position="253"/>
        <end position="292"/>
    </location>
</feature>
<evidence type="ECO:0000313" key="5">
    <source>
        <dbReference type="Proteomes" id="UP000327013"/>
    </source>
</evidence>